<keyword evidence="2" id="KW-1185">Reference proteome</keyword>
<evidence type="ECO:0000313" key="2">
    <source>
        <dbReference type="Proteomes" id="UP001156215"/>
    </source>
</evidence>
<dbReference type="KEGG" id="ovb:NB640_12000"/>
<gene>
    <name evidence="1" type="ORF">NB640_12000</name>
</gene>
<name>A0A9E9LX95_9BURK</name>
<dbReference type="RefSeq" id="WP_269308930.1">
    <property type="nucleotide sequence ID" value="NZ_CP098242.1"/>
</dbReference>
<dbReference type="EMBL" id="CP098242">
    <property type="protein sequence ID" value="WAW09926.1"/>
    <property type="molecule type" value="Genomic_DNA"/>
</dbReference>
<protein>
    <submittedName>
        <fullName evidence="1">Uncharacterized protein</fullName>
    </submittedName>
</protein>
<organism evidence="1 2">
    <name type="scientific">Oxalobacter vibrioformis</name>
    <dbReference type="NCBI Taxonomy" id="933080"/>
    <lineage>
        <taxon>Bacteria</taxon>
        <taxon>Pseudomonadati</taxon>
        <taxon>Pseudomonadota</taxon>
        <taxon>Betaproteobacteria</taxon>
        <taxon>Burkholderiales</taxon>
        <taxon>Oxalobacteraceae</taxon>
        <taxon>Oxalobacter</taxon>
    </lineage>
</organism>
<proteinExistence type="predicted"/>
<accession>A0A9E9LX95</accession>
<dbReference type="AlphaFoldDB" id="A0A9E9LX95"/>
<sequence length="148" mass="17107">MDKKITYHRNPHIAFPLGFGDMRSQSAFAEIYLKDRDAWRTVRIEAIGYDDYTKKEAERGGSLDRIFPGITRSMGRLPDPDALWLYTVTAFTTKAAKNESLLILPTGEDDIRVEWFDDFHAALDWCESEYGIRPSDVKKTSPDRDTRR</sequence>
<reference evidence="1" key="1">
    <citation type="journal article" date="2022" name="Front. Microbiol.">
        <title>New perspectives on an old grouping: The genomic and phenotypic variability of Oxalobacter formigenes and the implications for calcium oxalate stone prevention.</title>
        <authorList>
            <person name="Chmiel J.A."/>
            <person name="Carr C."/>
            <person name="Stuivenberg G.A."/>
            <person name="Venema R."/>
            <person name="Chanyi R.M."/>
            <person name="Al K.F."/>
            <person name="Giguere D."/>
            <person name="Say H."/>
            <person name="Akouris P.P."/>
            <person name="Dominguez Romero S.A."/>
            <person name="Kwong A."/>
            <person name="Tai V."/>
            <person name="Koval S.F."/>
            <person name="Razvi H."/>
            <person name="Bjazevic J."/>
            <person name="Burton J.P."/>
        </authorList>
    </citation>
    <scope>NUCLEOTIDE SEQUENCE</scope>
    <source>
        <strain evidence="1">WoOx3</strain>
    </source>
</reference>
<dbReference type="Proteomes" id="UP001156215">
    <property type="component" value="Chromosome"/>
</dbReference>
<evidence type="ECO:0000313" key="1">
    <source>
        <dbReference type="EMBL" id="WAW09926.1"/>
    </source>
</evidence>